<comment type="similarity">
    <text evidence="1">Belongs to the AHA1 family.</text>
</comment>
<dbReference type="AlphaFoldDB" id="A0A919R2S2"/>
<protein>
    <submittedName>
        <fullName evidence="3">ATPase</fullName>
    </submittedName>
</protein>
<dbReference type="InterPro" id="IPR023393">
    <property type="entry name" value="START-like_dom_sf"/>
</dbReference>
<dbReference type="RefSeq" id="WP_203987051.1">
    <property type="nucleotide sequence ID" value="NZ_BOOU01000051.1"/>
</dbReference>
<evidence type="ECO:0000259" key="2">
    <source>
        <dbReference type="Pfam" id="PF08327"/>
    </source>
</evidence>
<gene>
    <name evidence="3" type="ORF">Sru01_35990</name>
</gene>
<evidence type="ECO:0000313" key="4">
    <source>
        <dbReference type="Proteomes" id="UP000655287"/>
    </source>
</evidence>
<keyword evidence="4" id="KW-1185">Reference proteome</keyword>
<dbReference type="SUPFAM" id="SSF55961">
    <property type="entry name" value="Bet v1-like"/>
    <property type="match status" value="1"/>
</dbReference>
<evidence type="ECO:0000313" key="3">
    <source>
        <dbReference type="EMBL" id="GII78617.1"/>
    </source>
</evidence>
<proteinExistence type="inferred from homology"/>
<dbReference type="Proteomes" id="UP000655287">
    <property type="component" value="Unassembled WGS sequence"/>
</dbReference>
<feature type="domain" description="Activator of Hsp90 ATPase homologue 1/2-like C-terminal" evidence="2">
    <location>
        <begin position="18"/>
        <end position="152"/>
    </location>
</feature>
<sequence length="155" mass="17364">MTQTEAATSVRRSVTVSATPERAFEVFTAGIDRWWPRDHHIGDAPLRESVLEPGEGGRWYEKGEDGSECDWGRVLVWEPPHRLVLAWQISADWAYDPELVTEVRVTFTPQDGDRTRVELEHAHLDRFGARAAQMAAVFGSANGWPGMLDAYAATV</sequence>
<dbReference type="InterPro" id="IPR013538">
    <property type="entry name" value="ASHA1/2-like_C"/>
</dbReference>
<comment type="caution">
    <text evidence="3">The sequence shown here is derived from an EMBL/GenBank/DDBJ whole genome shotgun (WGS) entry which is preliminary data.</text>
</comment>
<dbReference type="Pfam" id="PF08327">
    <property type="entry name" value="AHSA1"/>
    <property type="match status" value="1"/>
</dbReference>
<reference evidence="3" key="1">
    <citation type="submission" date="2021-01" db="EMBL/GenBank/DDBJ databases">
        <title>Whole genome shotgun sequence of Sphaerisporangium rufum NBRC 109079.</title>
        <authorList>
            <person name="Komaki H."/>
            <person name="Tamura T."/>
        </authorList>
    </citation>
    <scope>NUCLEOTIDE SEQUENCE</scope>
    <source>
        <strain evidence="3">NBRC 109079</strain>
    </source>
</reference>
<name>A0A919R2S2_9ACTN</name>
<accession>A0A919R2S2</accession>
<dbReference type="Gene3D" id="3.30.530.20">
    <property type="match status" value="1"/>
</dbReference>
<dbReference type="CDD" id="cd08891">
    <property type="entry name" value="SRPBCC_CalC"/>
    <property type="match status" value="1"/>
</dbReference>
<organism evidence="3 4">
    <name type="scientific">Sphaerisporangium rufum</name>
    <dbReference type="NCBI Taxonomy" id="1381558"/>
    <lineage>
        <taxon>Bacteria</taxon>
        <taxon>Bacillati</taxon>
        <taxon>Actinomycetota</taxon>
        <taxon>Actinomycetes</taxon>
        <taxon>Streptosporangiales</taxon>
        <taxon>Streptosporangiaceae</taxon>
        <taxon>Sphaerisporangium</taxon>
    </lineage>
</organism>
<evidence type="ECO:0000256" key="1">
    <source>
        <dbReference type="ARBA" id="ARBA00006817"/>
    </source>
</evidence>
<dbReference type="EMBL" id="BOOU01000051">
    <property type="protein sequence ID" value="GII78617.1"/>
    <property type="molecule type" value="Genomic_DNA"/>
</dbReference>